<dbReference type="Proteomes" id="UP000192790">
    <property type="component" value="Unassembled WGS sequence"/>
</dbReference>
<proteinExistence type="predicted"/>
<sequence length="232" mass="26031">MENITVTLTETDRIVLESYKQFAEGLSNYLGDGYEIVVHSLESLDNSVVKIINGFHSGRREGAPITDLALSMLSRIRETDDVPFISYHSTNKKSEPIKASTIAIKGENQRIIGLVCINFYLNTPFETILKNFQSRGDEKQMFISENFAENIGDVIENAVEQARQTVNGSPLILPSFRNKEIISILYGQGIFNLKDAVVQTADMLGISRNTVYMHLRNLNHANGQSEQENEQS</sequence>
<evidence type="ECO:0000313" key="4">
    <source>
        <dbReference type="Proteomes" id="UP000192790"/>
    </source>
</evidence>
<dbReference type="AlphaFoldDB" id="A0A1W2BLI2"/>
<dbReference type="STRING" id="1122930.SAMN02745168_2295"/>
<evidence type="ECO:0000259" key="1">
    <source>
        <dbReference type="Pfam" id="PF08348"/>
    </source>
</evidence>
<name>A0A1W2BLI2_9FIRM</name>
<protein>
    <submittedName>
        <fullName evidence="3">Predicted transcriptional regulator YheO, contains PAS and DNA-binding HTH domains</fullName>
    </submittedName>
</protein>
<accession>A0A1W2BLI2</accession>
<feature type="domain" description="YheO-like" evidence="1">
    <location>
        <begin position="16"/>
        <end position="124"/>
    </location>
</feature>
<dbReference type="Pfam" id="PF13309">
    <property type="entry name" value="HTH_22"/>
    <property type="match status" value="1"/>
</dbReference>
<keyword evidence="4" id="KW-1185">Reference proteome</keyword>
<dbReference type="OrthoDB" id="9796595at2"/>
<evidence type="ECO:0000259" key="2">
    <source>
        <dbReference type="Pfam" id="PF13309"/>
    </source>
</evidence>
<dbReference type="EMBL" id="FWXW01000005">
    <property type="protein sequence ID" value="SMC73797.1"/>
    <property type="molecule type" value="Genomic_DNA"/>
</dbReference>
<dbReference type="InterPro" id="IPR039445">
    <property type="entry name" value="DauR-like_HTH"/>
</dbReference>
<dbReference type="InterPro" id="IPR039446">
    <property type="entry name" value="DauR-like"/>
</dbReference>
<dbReference type="Pfam" id="PF08348">
    <property type="entry name" value="PAS_6"/>
    <property type="match status" value="1"/>
</dbReference>
<organism evidence="3 4">
    <name type="scientific">Papillibacter cinnamivorans DSM 12816</name>
    <dbReference type="NCBI Taxonomy" id="1122930"/>
    <lineage>
        <taxon>Bacteria</taxon>
        <taxon>Bacillati</taxon>
        <taxon>Bacillota</taxon>
        <taxon>Clostridia</taxon>
        <taxon>Eubacteriales</taxon>
        <taxon>Oscillospiraceae</taxon>
        <taxon>Papillibacter</taxon>
    </lineage>
</organism>
<feature type="domain" description="Transcriptional regulator DauR-like HTH" evidence="2">
    <location>
        <begin position="155"/>
        <end position="216"/>
    </location>
</feature>
<dbReference type="PANTHER" id="PTHR35568">
    <property type="entry name" value="TRANSCRIPTIONAL REGULATOR DAUR"/>
    <property type="match status" value="1"/>
</dbReference>
<evidence type="ECO:0000313" key="3">
    <source>
        <dbReference type="EMBL" id="SMC73797.1"/>
    </source>
</evidence>
<reference evidence="3 4" key="1">
    <citation type="submission" date="2017-04" db="EMBL/GenBank/DDBJ databases">
        <authorList>
            <person name="Afonso C.L."/>
            <person name="Miller P.J."/>
            <person name="Scott M.A."/>
            <person name="Spackman E."/>
            <person name="Goraichik I."/>
            <person name="Dimitrov K.M."/>
            <person name="Suarez D.L."/>
            <person name="Swayne D.E."/>
        </authorList>
    </citation>
    <scope>NUCLEOTIDE SEQUENCE [LARGE SCALE GENOMIC DNA]</scope>
    <source>
        <strain evidence="3 4">DSM 12816</strain>
    </source>
</reference>
<dbReference type="RefSeq" id="WP_084234959.1">
    <property type="nucleotide sequence ID" value="NZ_FWXW01000005.1"/>
</dbReference>
<dbReference type="PANTHER" id="PTHR35568:SF1">
    <property type="entry name" value="TRANSCRIPTIONAL REGULATOR DAUR"/>
    <property type="match status" value="1"/>
</dbReference>
<gene>
    <name evidence="3" type="ORF">SAMN02745168_2295</name>
</gene>
<dbReference type="InterPro" id="IPR013559">
    <property type="entry name" value="YheO"/>
</dbReference>
<keyword evidence="3" id="KW-0238">DNA-binding</keyword>
<dbReference type="GO" id="GO:0003677">
    <property type="term" value="F:DNA binding"/>
    <property type="evidence" value="ECO:0007669"/>
    <property type="project" value="UniProtKB-KW"/>
</dbReference>